<evidence type="ECO:0000259" key="1">
    <source>
        <dbReference type="PROSITE" id="PS50887"/>
    </source>
</evidence>
<dbReference type="CDD" id="cd01949">
    <property type="entry name" value="GGDEF"/>
    <property type="match status" value="1"/>
</dbReference>
<dbReference type="InterPro" id="IPR000160">
    <property type="entry name" value="GGDEF_dom"/>
</dbReference>
<comment type="caution">
    <text evidence="2">The sequence shown here is derived from an EMBL/GenBank/DDBJ whole genome shotgun (WGS) entry which is preliminary data.</text>
</comment>
<gene>
    <name evidence="2" type="ORF">Ato02nite_061690</name>
</gene>
<keyword evidence="3" id="KW-1185">Reference proteome</keyword>
<accession>A0A919TI76</accession>
<dbReference type="Pfam" id="PF00990">
    <property type="entry name" value="GGDEF"/>
    <property type="match status" value="1"/>
</dbReference>
<dbReference type="SUPFAM" id="SSF55073">
    <property type="entry name" value="Nucleotide cyclase"/>
    <property type="match status" value="1"/>
</dbReference>
<evidence type="ECO:0000313" key="2">
    <source>
        <dbReference type="EMBL" id="GIM94376.1"/>
    </source>
</evidence>
<dbReference type="PROSITE" id="PS50887">
    <property type="entry name" value="GGDEF"/>
    <property type="match status" value="1"/>
</dbReference>
<sequence>MEVLQIGAALVTLVRLRRRIAALTRATRTDELTGLANRRGLSAAFARRVAPLAVLLLDLRRFKEVNDRYGYHAGDELLRQVAARLDRIAARHAGVAARLGGDEFALLLPTATAVDLAVVIADVERALAVPTPLPEGAGQVELSAVFGASLPPAGLSDRPLRAADIALHYARHHGLPAVIFRPGMTYPAAEDRHGPRLRDRPSAAPVIEIDTNLLHRLTTVPESGAGPARGLTELAERFDPQSSTLGSAAADLVAACVTHRVLRLHEPVTEVRLVATSAGADRDGGLLLLVTFADTFTLCSAPMSVPLVAPSDIEPVEFLLATVVGAVAGLADVYCTLRAQRADR</sequence>
<proteinExistence type="predicted"/>
<dbReference type="AlphaFoldDB" id="A0A919TI76"/>
<dbReference type="InterPro" id="IPR052155">
    <property type="entry name" value="Biofilm_reg_signaling"/>
</dbReference>
<dbReference type="Proteomes" id="UP000677082">
    <property type="component" value="Unassembled WGS sequence"/>
</dbReference>
<evidence type="ECO:0000313" key="3">
    <source>
        <dbReference type="Proteomes" id="UP000677082"/>
    </source>
</evidence>
<dbReference type="Gene3D" id="3.30.70.270">
    <property type="match status" value="1"/>
</dbReference>
<organism evidence="2 3">
    <name type="scientific">Paractinoplanes toevensis</name>
    <dbReference type="NCBI Taxonomy" id="571911"/>
    <lineage>
        <taxon>Bacteria</taxon>
        <taxon>Bacillati</taxon>
        <taxon>Actinomycetota</taxon>
        <taxon>Actinomycetes</taxon>
        <taxon>Micromonosporales</taxon>
        <taxon>Micromonosporaceae</taxon>
        <taxon>Paractinoplanes</taxon>
    </lineage>
</organism>
<protein>
    <recommendedName>
        <fullName evidence="1">GGDEF domain-containing protein</fullName>
    </recommendedName>
</protein>
<feature type="domain" description="GGDEF" evidence="1">
    <location>
        <begin position="50"/>
        <end position="183"/>
    </location>
</feature>
<dbReference type="InterPro" id="IPR029787">
    <property type="entry name" value="Nucleotide_cyclase"/>
</dbReference>
<dbReference type="InterPro" id="IPR043128">
    <property type="entry name" value="Rev_trsase/Diguanyl_cyclase"/>
</dbReference>
<dbReference type="SMART" id="SM00267">
    <property type="entry name" value="GGDEF"/>
    <property type="match status" value="1"/>
</dbReference>
<dbReference type="PANTHER" id="PTHR44757">
    <property type="entry name" value="DIGUANYLATE CYCLASE DGCP"/>
    <property type="match status" value="1"/>
</dbReference>
<dbReference type="NCBIfam" id="TIGR00254">
    <property type="entry name" value="GGDEF"/>
    <property type="match status" value="1"/>
</dbReference>
<reference evidence="2 3" key="1">
    <citation type="submission" date="2021-03" db="EMBL/GenBank/DDBJ databases">
        <title>Whole genome shotgun sequence of Actinoplanes toevensis NBRC 105298.</title>
        <authorList>
            <person name="Komaki H."/>
            <person name="Tamura T."/>
        </authorList>
    </citation>
    <scope>NUCLEOTIDE SEQUENCE [LARGE SCALE GENOMIC DNA]</scope>
    <source>
        <strain evidence="2 3">NBRC 105298</strain>
    </source>
</reference>
<dbReference type="PANTHER" id="PTHR44757:SF2">
    <property type="entry name" value="BIOFILM ARCHITECTURE MAINTENANCE PROTEIN MBAA"/>
    <property type="match status" value="1"/>
</dbReference>
<name>A0A919TI76_9ACTN</name>
<dbReference type="EMBL" id="BOQN01000081">
    <property type="protein sequence ID" value="GIM94376.1"/>
    <property type="molecule type" value="Genomic_DNA"/>
</dbReference>